<dbReference type="PANTHER" id="PTHR43798">
    <property type="entry name" value="MONOACYLGLYCEROL LIPASE"/>
    <property type="match status" value="1"/>
</dbReference>
<protein>
    <submittedName>
        <fullName evidence="3">Pimeloyl-ACP methyl ester carboxylesterase</fullName>
    </submittedName>
</protein>
<dbReference type="InterPro" id="IPR029058">
    <property type="entry name" value="AB_hydrolase_fold"/>
</dbReference>
<dbReference type="Gene3D" id="3.40.50.1820">
    <property type="entry name" value="alpha/beta hydrolase"/>
    <property type="match status" value="1"/>
</dbReference>
<feature type="domain" description="AB hydrolase-1" evidence="2">
    <location>
        <begin position="26"/>
        <end position="242"/>
    </location>
</feature>
<dbReference type="Proteomes" id="UP000323166">
    <property type="component" value="Unassembled WGS sequence"/>
</dbReference>
<comment type="caution">
    <text evidence="3">The sequence shown here is derived from an EMBL/GenBank/DDBJ whole genome shotgun (WGS) entry which is preliminary data.</text>
</comment>
<dbReference type="GO" id="GO:0016020">
    <property type="term" value="C:membrane"/>
    <property type="evidence" value="ECO:0007669"/>
    <property type="project" value="TreeGrafter"/>
</dbReference>
<dbReference type="RefSeq" id="WP_166510148.1">
    <property type="nucleotide sequence ID" value="NZ_VNHM01000001.1"/>
</dbReference>
<dbReference type="PANTHER" id="PTHR43798:SF31">
    <property type="entry name" value="AB HYDROLASE SUPERFAMILY PROTEIN YCLE"/>
    <property type="match status" value="1"/>
</dbReference>
<dbReference type="SUPFAM" id="SSF53474">
    <property type="entry name" value="alpha/beta-Hydrolases"/>
    <property type="match status" value="1"/>
</dbReference>
<keyword evidence="4" id="KW-1185">Reference proteome</keyword>
<dbReference type="AlphaFoldDB" id="A0A5S4ZXZ2"/>
<reference evidence="3 4" key="1">
    <citation type="submission" date="2019-07" db="EMBL/GenBank/DDBJ databases">
        <title>Genomic Encyclopedia of Type Strains, Phase I: the one thousand microbial genomes (KMG-I) project.</title>
        <authorList>
            <person name="Kyrpides N."/>
        </authorList>
    </citation>
    <scope>NUCLEOTIDE SEQUENCE [LARGE SCALE GENOMIC DNA]</scope>
    <source>
        <strain evidence="3 4">DSM 6562</strain>
    </source>
</reference>
<evidence type="ECO:0000256" key="1">
    <source>
        <dbReference type="ARBA" id="ARBA00022801"/>
    </source>
</evidence>
<dbReference type="EMBL" id="VNHM01000001">
    <property type="protein sequence ID" value="TYO97778.1"/>
    <property type="molecule type" value="Genomic_DNA"/>
</dbReference>
<evidence type="ECO:0000313" key="4">
    <source>
        <dbReference type="Proteomes" id="UP000323166"/>
    </source>
</evidence>
<evidence type="ECO:0000259" key="2">
    <source>
        <dbReference type="Pfam" id="PF12697"/>
    </source>
</evidence>
<evidence type="ECO:0000313" key="3">
    <source>
        <dbReference type="EMBL" id="TYO97778.1"/>
    </source>
</evidence>
<dbReference type="PRINTS" id="PR00111">
    <property type="entry name" value="ABHYDROLASE"/>
</dbReference>
<proteinExistence type="predicted"/>
<dbReference type="Pfam" id="PF12697">
    <property type="entry name" value="Abhydrolase_6"/>
    <property type="match status" value="1"/>
</dbReference>
<dbReference type="GO" id="GO:0016787">
    <property type="term" value="F:hydrolase activity"/>
    <property type="evidence" value="ECO:0007669"/>
    <property type="project" value="UniProtKB-KW"/>
</dbReference>
<gene>
    <name evidence="3" type="ORF">LX24_00061</name>
</gene>
<dbReference type="InterPro" id="IPR000073">
    <property type="entry name" value="AB_hydrolase_1"/>
</dbReference>
<accession>A0A5S4ZXZ2</accession>
<sequence>MPKVVIDSKTFHYAAGVPQGNCNHAIIFVHGAGGNHKHWAYQTTELGQKFLTIAVDLPGHGISEGEPCREIKDYSSFLYDFTERTLGTGFILAGHSMGGAIAMDFALRFPNKLSGLILIGTGARLRVAPAILETFKAGQLFPEFINFAYSDTTNPELLRQAELEMENTAPSIYYSDFLACDSFNYIEQIKNIMTPTLVIGADADRLTPPKYSQYLADNIPNSQLQIISQAGHMMMLEKPHQINTSIEKFATDLVSVISG</sequence>
<keyword evidence="1" id="KW-0378">Hydrolase</keyword>
<name>A0A5S4ZXZ2_9FIRM</name>
<organism evidence="3 4">
    <name type="scientific">Desulfallas thermosapovorans DSM 6562</name>
    <dbReference type="NCBI Taxonomy" id="1121431"/>
    <lineage>
        <taxon>Bacteria</taxon>
        <taxon>Bacillati</taxon>
        <taxon>Bacillota</taxon>
        <taxon>Clostridia</taxon>
        <taxon>Eubacteriales</taxon>
        <taxon>Desulfallaceae</taxon>
        <taxon>Desulfallas</taxon>
    </lineage>
</organism>
<dbReference type="InterPro" id="IPR050266">
    <property type="entry name" value="AB_hydrolase_sf"/>
</dbReference>